<feature type="compositionally biased region" description="Polar residues" evidence="2">
    <location>
        <begin position="796"/>
        <end position="824"/>
    </location>
</feature>
<dbReference type="SMART" id="SM00498">
    <property type="entry name" value="FH2"/>
    <property type="match status" value="1"/>
</dbReference>
<feature type="coiled-coil region" evidence="1">
    <location>
        <begin position="406"/>
        <end position="465"/>
    </location>
</feature>
<keyword evidence="1" id="KW-0175">Coiled coil</keyword>
<dbReference type="PANTHER" id="PTHR46345">
    <property type="entry name" value="INVERTED FORMIN-2"/>
    <property type="match status" value="1"/>
</dbReference>
<dbReference type="Proteomes" id="UP000605970">
    <property type="component" value="Unassembled WGS sequence"/>
</dbReference>
<feature type="domain" description="FH2" evidence="3">
    <location>
        <begin position="123"/>
        <end position="551"/>
    </location>
</feature>
<dbReference type="Gene3D" id="1.20.58.2220">
    <property type="entry name" value="Formin, FH2 domain"/>
    <property type="match status" value="1"/>
</dbReference>
<evidence type="ECO:0000256" key="1">
    <source>
        <dbReference type="SAM" id="Coils"/>
    </source>
</evidence>
<evidence type="ECO:0000259" key="3">
    <source>
        <dbReference type="PROSITE" id="PS51444"/>
    </source>
</evidence>
<accession>A0A8T0A0S4</accession>
<reference evidence="4" key="1">
    <citation type="journal article" date="2020" name="Ecol. Evol.">
        <title>Genome structure and content of the rice root-knot nematode (Meloidogyne graminicola).</title>
        <authorList>
            <person name="Phan N.T."/>
            <person name="Danchin E.G.J."/>
            <person name="Klopp C."/>
            <person name="Perfus-Barbeoch L."/>
            <person name="Kozlowski D.K."/>
            <person name="Koutsovoulos G.D."/>
            <person name="Lopez-Roques C."/>
            <person name="Bouchez O."/>
            <person name="Zahm M."/>
            <person name="Besnard G."/>
            <person name="Bellafiore S."/>
        </authorList>
    </citation>
    <scope>NUCLEOTIDE SEQUENCE</scope>
    <source>
        <strain evidence="4">VN-18</strain>
    </source>
</reference>
<evidence type="ECO:0000313" key="5">
    <source>
        <dbReference type="Proteomes" id="UP000605970"/>
    </source>
</evidence>
<gene>
    <name evidence="4" type="ORF">Mgra_00001144</name>
</gene>
<dbReference type="PANTHER" id="PTHR46345:SF8">
    <property type="entry name" value="FORMIN 3, ISOFORM B"/>
    <property type="match status" value="1"/>
</dbReference>
<protein>
    <submittedName>
        <fullName evidence="4">FH2 domain-containing protein</fullName>
    </submittedName>
</protein>
<feature type="compositionally biased region" description="Low complexity" evidence="2">
    <location>
        <begin position="856"/>
        <end position="865"/>
    </location>
</feature>
<dbReference type="Pfam" id="PF02181">
    <property type="entry name" value="FH2"/>
    <property type="match status" value="1"/>
</dbReference>
<feature type="region of interest" description="Disordered" evidence="2">
    <location>
        <begin position="775"/>
        <end position="829"/>
    </location>
</feature>
<comment type="caution">
    <text evidence="4">The sequence shown here is derived from an EMBL/GenBank/DDBJ whole genome shotgun (WGS) entry which is preliminary data.</text>
</comment>
<dbReference type="EMBL" id="JABEBT010000005">
    <property type="protein sequence ID" value="KAF7639467.1"/>
    <property type="molecule type" value="Genomic_DNA"/>
</dbReference>
<evidence type="ECO:0000313" key="4">
    <source>
        <dbReference type="EMBL" id="KAF7639467.1"/>
    </source>
</evidence>
<feature type="region of interest" description="Disordered" evidence="2">
    <location>
        <begin position="849"/>
        <end position="873"/>
    </location>
</feature>
<dbReference type="InterPro" id="IPR042201">
    <property type="entry name" value="FH2_Formin_sf"/>
</dbReference>
<dbReference type="OrthoDB" id="26518at2759"/>
<sequence>MLEFHKLMTEFSDNERNEIVNLFKKLLNRVSNNNNKTNVLNEFITCCTSFLIENETNSNLKNQLISQPEIKINKNTITTTKGLLLPPPPPPPPPLLLIKPSTPKKDISLPPTQAADIPRPLRPKALPGQGRRLRHLQWAKVPSNFVVNSGGEANSSPHQNIWQGLECADRELRDRLDFAGLDSLFGCPSSPPAFYNNNEESPSFNGQKRRRAASLMPNSQQQDYIALLNAKRSLSVNVFLKLYRNPEQLICDISEGKSEKIGPDRLRTLMQLLPSEEEKATLCQYKGDLTQLGQAERFLLLLINLPKYKLRIDGMLFRLDIEELIINSGQSYGLETWLKGGEELISSPSLHKILYILLHVGNYLNHGAGIGNAVGFRLSSLWKVEDVKAVGSNVKGRRSTLLHFVAKQANNCSEELMLELENVRESVKTSLEAIKEDLRALIERHRRLDREIKEMKQNEAETNDSFFKEFKQFLEKSGNFLKISEEQLKRLEPLRQKLANFFCEPERTFSIEECFKIIASFIEKFEKAVQENRKWPLDNNEEKITENNLNSNPKIILNDKNSYLFNLNKNSTLEVGEGMNKRRNSALPAFMLKNNEAKEENKQNIEIVNIKSLENNNLIVEANIPQKQTIASNVENNNKILQPKNKLELNETKNVVESKLPTCSPALIRISKDAKQHLVDNNNEKKKEEEANNNNNGQVAKRIENYEQKQTIPRVSGICRLSNISRVRTGQMTAIVQAKGNLENNSNNNETFIQRPTPFKRNLTLTPTTCKNLSLKNSGNIDKQKESLQSHKAKLQSLTRAASQQVSSKRQQQTTLKSNNSTPVAKSKPVLTRQTTYFVSTASRPILIHSSGCGGNNNSNNNSNNSDKKPKWI</sequence>
<dbReference type="SUPFAM" id="SSF101447">
    <property type="entry name" value="Formin homology 2 domain (FH2 domain)"/>
    <property type="match status" value="1"/>
</dbReference>
<proteinExistence type="predicted"/>
<dbReference type="AlphaFoldDB" id="A0A8T0A0S4"/>
<organism evidence="4 5">
    <name type="scientific">Meloidogyne graminicola</name>
    <dbReference type="NCBI Taxonomy" id="189291"/>
    <lineage>
        <taxon>Eukaryota</taxon>
        <taxon>Metazoa</taxon>
        <taxon>Ecdysozoa</taxon>
        <taxon>Nematoda</taxon>
        <taxon>Chromadorea</taxon>
        <taxon>Rhabditida</taxon>
        <taxon>Tylenchina</taxon>
        <taxon>Tylenchomorpha</taxon>
        <taxon>Tylenchoidea</taxon>
        <taxon>Meloidogynidae</taxon>
        <taxon>Meloidogyninae</taxon>
        <taxon>Meloidogyne</taxon>
    </lineage>
</organism>
<dbReference type="InterPro" id="IPR015425">
    <property type="entry name" value="FH2_Formin"/>
</dbReference>
<name>A0A8T0A0S4_9BILA</name>
<evidence type="ECO:0000256" key="2">
    <source>
        <dbReference type="SAM" id="MobiDB-lite"/>
    </source>
</evidence>
<keyword evidence="5" id="KW-1185">Reference proteome</keyword>
<dbReference type="PROSITE" id="PS51444">
    <property type="entry name" value="FH2"/>
    <property type="match status" value="1"/>
</dbReference>